<reference evidence="2 3" key="1">
    <citation type="journal article" date="2016" name="G3 (Bethesda)">
        <title>First Draft Assembly and Annotation of the Genome of a California Endemic Oak Quercus lobata Nee (Fagaceae).</title>
        <authorList>
            <person name="Sork V.L."/>
            <person name="Fitz-Gibbon S.T."/>
            <person name="Puiu D."/>
            <person name="Crepeau M."/>
            <person name="Gugger P.F."/>
            <person name="Sherman R."/>
            <person name="Stevens K."/>
            <person name="Langley C.H."/>
            <person name="Pellegrini M."/>
            <person name="Salzberg S.L."/>
        </authorList>
    </citation>
    <scope>NUCLEOTIDE SEQUENCE [LARGE SCALE GENOMIC DNA]</scope>
    <source>
        <strain evidence="2 3">cv. SW786</strain>
    </source>
</reference>
<sequence length="325" mass="37317">MEKITENQYSPLHQGHWLIGNGFQIPLSHPDWFQCSNQVLREHRLNNGTVADLVDSQTKSWKCDLVRKIYQPPIAKEILQIPLPKTQGSNDKLIWKHSSSGDYKVNQAYNLIHQAQNMSNPSSQNASILAPFVWNFFWKVKLPLKVLMFIWKFLHNFLPTFDNLRKRGIRKLSTITKCRKTDQVQSKPCKESLTRTGSFLSKWQLAKIVETRRYGYAFEATTMDGVTIFRGAANSGRQSIYMATQEAMVEAIFKSKDLGLGRILILSNHKKLVQICNFSSKPSWQDQALLSDLCQLKQQSLCIFVLLVPRLVMTNVFKTASLYSC</sequence>
<organism evidence="2 3">
    <name type="scientific">Quercus lobata</name>
    <name type="common">Valley oak</name>
    <dbReference type="NCBI Taxonomy" id="97700"/>
    <lineage>
        <taxon>Eukaryota</taxon>
        <taxon>Viridiplantae</taxon>
        <taxon>Streptophyta</taxon>
        <taxon>Embryophyta</taxon>
        <taxon>Tracheophyta</taxon>
        <taxon>Spermatophyta</taxon>
        <taxon>Magnoliopsida</taxon>
        <taxon>eudicotyledons</taxon>
        <taxon>Gunneridae</taxon>
        <taxon>Pentapetalae</taxon>
        <taxon>rosids</taxon>
        <taxon>fabids</taxon>
        <taxon>Fagales</taxon>
        <taxon>Fagaceae</taxon>
        <taxon>Quercus</taxon>
    </lineage>
</organism>
<keyword evidence="3" id="KW-1185">Reference proteome</keyword>
<dbReference type="Pfam" id="PF13966">
    <property type="entry name" value="zf-RVT"/>
    <property type="match status" value="1"/>
</dbReference>
<dbReference type="EnsemblPlants" id="QL06p003742:mrna">
    <property type="protein sequence ID" value="QL06p003742:mrna"/>
    <property type="gene ID" value="QL06p003742"/>
</dbReference>
<name>A0A7N2LU65_QUELO</name>
<dbReference type="Proteomes" id="UP000594261">
    <property type="component" value="Chromosome 6"/>
</dbReference>
<protein>
    <recommendedName>
        <fullName evidence="1">Reverse transcriptase zinc-binding domain-containing protein</fullName>
    </recommendedName>
</protein>
<dbReference type="AlphaFoldDB" id="A0A7N2LU65"/>
<dbReference type="InParanoid" id="A0A7N2LU65"/>
<evidence type="ECO:0000313" key="3">
    <source>
        <dbReference type="Proteomes" id="UP000594261"/>
    </source>
</evidence>
<feature type="domain" description="Reverse transcriptase zinc-binding" evidence="1">
    <location>
        <begin position="103"/>
        <end position="180"/>
    </location>
</feature>
<evidence type="ECO:0000259" key="1">
    <source>
        <dbReference type="Pfam" id="PF13966"/>
    </source>
</evidence>
<accession>A0A7N2LU65</accession>
<dbReference type="InterPro" id="IPR026960">
    <property type="entry name" value="RVT-Znf"/>
</dbReference>
<dbReference type="Gramene" id="QL06p003742:mrna">
    <property type="protein sequence ID" value="QL06p003742:mrna"/>
    <property type="gene ID" value="QL06p003742"/>
</dbReference>
<dbReference type="EMBL" id="LRBV02000006">
    <property type="status" value="NOT_ANNOTATED_CDS"/>
    <property type="molecule type" value="Genomic_DNA"/>
</dbReference>
<reference evidence="2" key="2">
    <citation type="submission" date="2021-01" db="UniProtKB">
        <authorList>
            <consortium name="EnsemblPlants"/>
        </authorList>
    </citation>
    <scope>IDENTIFICATION</scope>
</reference>
<proteinExistence type="predicted"/>
<evidence type="ECO:0000313" key="2">
    <source>
        <dbReference type="EnsemblPlants" id="QL06p003742:mrna"/>
    </source>
</evidence>